<sequence>MILSKQTIKETYKSNRFWLIMAVVGIWCQLFYTIYQNSLQTNDVYVSGGSIDVDGTVNVRGSVDVDNTVDVDLRAINGYRNCFYNNYSKHPNDYYRLPVIVN</sequence>
<evidence type="ECO:0000313" key="2">
    <source>
        <dbReference type="EMBL" id="QFQ13322.1"/>
    </source>
</evidence>
<feature type="transmembrane region" description="Helical" evidence="1">
    <location>
        <begin position="17"/>
        <end position="35"/>
    </location>
</feature>
<proteinExistence type="predicted"/>
<keyword evidence="3" id="KW-1185">Reference proteome</keyword>
<dbReference type="Proteomes" id="UP000249375">
    <property type="component" value="Chromosome"/>
</dbReference>
<dbReference type="RefSeq" id="WP_111897552.1">
    <property type="nucleotide sequence ID" value="NZ_CP033459.1"/>
</dbReference>
<reference evidence="2 3" key="1">
    <citation type="submission" date="2018-11" db="EMBL/GenBank/DDBJ databases">
        <authorList>
            <person name="Na S.W."/>
            <person name="Baik M."/>
        </authorList>
    </citation>
    <scope>NUCLEOTIDE SEQUENCE [LARGE SCALE GENOMIC DNA]</scope>
    <source>
        <strain evidence="2 3">E39</strain>
    </source>
</reference>
<keyword evidence="1" id="KW-0472">Membrane</keyword>
<dbReference type="EMBL" id="CP033459">
    <property type="protein sequence ID" value="QFQ13322.1"/>
    <property type="molecule type" value="Genomic_DNA"/>
</dbReference>
<dbReference type="KEGG" id="alq:C7Y71_010040"/>
<gene>
    <name evidence="2" type="ORF">C7Y71_010040</name>
</gene>
<evidence type="ECO:0000256" key="1">
    <source>
        <dbReference type="SAM" id="Phobius"/>
    </source>
</evidence>
<evidence type="ECO:0000313" key="3">
    <source>
        <dbReference type="Proteomes" id="UP000249375"/>
    </source>
</evidence>
<dbReference type="AlphaFoldDB" id="A0A5P8E8Q8"/>
<accession>A0A5P8E8Q8</accession>
<keyword evidence="1" id="KW-0812">Transmembrane</keyword>
<name>A0A5P8E8Q8_9BACT</name>
<protein>
    <submittedName>
        <fullName evidence="2">Uncharacterized protein</fullName>
    </submittedName>
</protein>
<keyword evidence="1" id="KW-1133">Transmembrane helix</keyword>
<organism evidence="2 3">
    <name type="scientific">Pseudoprevotella muciniphila</name>
    <dbReference type="NCBI Taxonomy" id="2133944"/>
    <lineage>
        <taxon>Bacteria</taxon>
        <taxon>Pseudomonadati</taxon>
        <taxon>Bacteroidota</taxon>
        <taxon>Bacteroidia</taxon>
        <taxon>Bacteroidales</taxon>
        <taxon>Prevotellaceae</taxon>
        <taxon>Pseudoprevotella</taxon>
    </lineage>
</organism>